<accession>A0A7T1T2V9</accession>
<organism evidence="3 4">
    <name type="scientific">Streptomyces bathyalis</name>
    <dbReference type="NCBI Taxonomy" id="2710756"/>
    <lineage>
        <taxon>Bacteria</taxon>
        <taxon>Bacillati</taxon>
        <taxon>Actinomycetota</taxon>
        <taxon>Actinomycetes</taxon>
        <taxon>Kitasatosporales</taxon>
        <taxon>Streptomycetaceae</taxon>
        <taxon>Streptomyces</taxon>
    </lineage>
</organism>
<name>A0A7T1T2V9_9ACTN</name>
<dbReference type="PANTHER" id="PTHR35526:SF3">
    <property type="entry name" value="ANTI-SIGMA-F FACTOR RSBW"/>
    <property type="match status" value="1"/>
</dbReference>
<dbReference type="Proteomes" id="UP000595046">
    <property type="component" value="Chromosome"/>
</dbReference>
<evidence type="ECO:0000259" key="2">
    <source>
        <dbReference type="Pfam" id="PF13581"/>
    </source>
</evidence>
<dbReference type="AlphaFoldDB" id="A0A7T1T2V9"/>
<dbReference type="EMBL" id="CP048882">
    <property type="protein sequence ID" value="QPP05374.1"/>
    <property type="molecule type" value="Genomic_DNA"/>
</dbReference>
<keyword evidence="4" id="KW-1185">Reference proteome</keyword>
<gene>
    <name evidence="3" type="ORF">G4Z16_02075</name>
</gene>
<dbReference type="InterPro" id="IPR003594">
    <property type="entry name" value="HATPase_dom"/>
</dbReference>
<dbReference type="SUPFAM" id="SSF55874">
    <property type="entry name" value="ATPase domain of HSP90 chaperone/DNA topoisomerase II/histidine kinase"/>
    <property type="match status" value="1"/>
</dbReference>
<proteinExistence type="predicted"/>
<dbReference type="InterPro" id="IPR050267">
    <property type="entry name" value="Anti-sigma-factor_SerPK"/>
</dbReference>
<sequence>MVDPGTHAVASVPDAPRSAQRHEAAAATFEAAFQLPALHAFVSEARRCVVAQLREWGAHEDVCGDAELVISELFTNAVLHTESVEIGYGLRVTGMRLRVEVADEGCRSKEQRLRSAESVEENGRGLLLVKAFSESWGVRACENGQGSVTWADLPYRPAPGGIPQPQPDRHTG</sequence>
<evidence type="ECO:0000313" key="4">
    <source>
        <dbReference type="Proteomes" id="UP000595046"/>
    </source>
</evidence>
<reference evidence="4" key="1">
    <citation type="submission" date="2020-02" db="EMBL/GenBank/DDBJ databases">
        <title>Streptomyces sp. ASO4wet.</title>
        <authorList>
            <person name="Risdian C."/>
            <person name="Landwehr W."/>
            <person name="Schupp P."/>
            <person name="Wink J."/>
        </authorList>
    </citation>
    <scope>NUCLEOTIDE SEQUENCE [LARGE SCALE GENOMIC DNA]</scope>
    <source>
        <strain evidence="4">ASO4wet</strain>
    </source>
</reference>
<feature type="domain" description="Histidine kinase/HSP90-like ATPase" evidence="2">
    <location>
        <begin position="36"/>
        <end position="146"/>
    </location>
</feature>
<dbReference type="InterPro" id="IPR036890">
    <property type="entry name" value="HATPase_C_sf"/>
</dbReference>
<dbReference type="GO" id="GO:0005524">
    <property type="term" value="F:ATP binding"/>
    <property type="evidence" value="ECO:0007669"/>
    <property type="project" value="UniProtKB-KW"/>
</dbReference>
<keyword evidence="1" id="KW-0418">Kinase</keyword>
<dbReference type="PANTHER" id="PTHR35526">
    <property type="entry name" value="ANTI-SIGMA-F FACTOR RSBW-RELATED"/>
    <property type="match status" value="1"/>
</dbReference>
<keyword evidence="3" id="KW-0067">ATP-binding</keyword>
<keyword evidence="3" id="KW-0547">Nucleotide-binding</keyword>
<evidence type="ECO:0000256" key="1">
    <source>
        <dbReference type="ARBA" id="ARBA00022527"/>
    </source>
</evidence>
<keyword evidence="1" id="KW-0808">Transferase</keyword>
<dbReference type="GO" id="GO:0004674">
    <property type="term" value="F:protein serine/threonine kinase activity"/>
    <property type="evidence" value="ECO:0007669"/>
    <property type="project" value="UniProtKB-KW"/>
</dbReference>
<evidence type="ECO:0000313" key="3">
    <source>
        <dbReference type="EMBL" id="QPP05374.1"/>
    </source>
</evidence>
<dbReference type="KEGG" id="sbat:G4Z16_02075"/>
<dbReference type="CDD" id="cd16936">
    <property type="entry name" value="HATPase_RsbW-like"/>
    <property type="match status" value="1"/>
</dbReference>
<protein>
    <submittedName>
        <fullName evidence="3">ATP-binding protein</fullName>
    </submittedName>
</protein>
<dbReference type="Pfam" id="PF13581">
    <property type="entry name" value="HATPase_c_2"/>
    <property type="match status" value="1"/>
</dbReference>
<keyword evidence="1" id="KW-0723">Serine/threonine-protein kinase</keyword>
<dbReference type="Gene3D" id="3.30.565.10">
    <property type="entry name" value="Histidine kinase-like ATPase, C-terminal domain"/>
    <property type="match status" value="1"/>
</dbReference>